<accession>X0ZND5</accession>
<dbReference type="EMBL" id="BARS01055871">
    <property type="protein sequence ID" value="GAG49706.1"/>
    <property type="molecule type" value="Genomic_DNA"/>
</dbReference>
<dbReference type="Gene3D" id="3.40.449.10">
    <property type="entry name" value="Phosphoenolpyruvate Carboxykinase, domain 1"/>
    <property type="match status" value="1"/>
</dbReference>
<dbReference type="GO" id="GO:0006094">
    <property type="term" value="P:gluconeogenesis"/>
    <property type="evidence" value="ECO:0007669"/>
    <property type="project" value="InterPro"/>
</dbReference>
<dbReference type="GO" id="GO:0005524">
    <property type="term" value="F:ATP binding"/>
    <property type="evidence" value="ECO:0007669"/>
    <property type="project" value="InterPro"/>
</dbReference>
<dbReference type="SUPFAM" id="SSF68923">
    <property type="entry name" value="PEP carboxykinase N-terminal domain"/>
    <property type="match status" value="1"/>
</dbReference>
<feature type="non-terminal residue" evidence="1">
    <location>
        <position position="157"/>
    </location>
</feature>
<reference evidence="1" key="1">
    <citation type="journal article" date="2014" name="Front. Microbiol.">
        <title>High frequency of phylogenetically diverse reductive dehalogenase-homologous genes in deep subseafloor sedimentary metagenomes.</title>
        <authorList>
            <person name="Kawai M."/>
            <person name="Futagami T."/>
            <person name="Toyoda A."/>
            <person name="Takaki Y."/>
            <person name="Nishi S."/>
            <person name="Hori S."/>
            <person name="Arai W."/>
            <person name="Tsubouchi T."/>
            <person name="Morono Y."/>
            <person name="Uchiyama I."/>
            <person name="Ito T."/>
            <person name="Fujiyama A."/>
            <person name="Inagaki F."/>
            <person name="Takami H."/>
        </authorList>
    </citation>
    <scope>NUCLEOTIDE SEQUENCE</scope>
    <source>
        <strain evidence="1">Expedition CK06-06</strain>
    </source>
</reference>
<dbReference type="InterPro" id="IPR001272">
    <property type="entry name" value="PEP_carboxykinase_ATP"/>
</dbReference>
<dbReference type="InterPro" id="IPR008210">
    <property type="entry name" value="PEP_carboxykinase_N"/>
</dbReference>
<name>X0ZND5_9ZZZZ</name>
<dbReference type="AlphaFoldDB" id="X0ZND5"/>
<dbReference type="GO" id="GO:0004612">
    <property type="term" value="F:phosphoenolpyruvate carboxykinase (ATP) activity"/>
    <property type="evidence" value="ECO:0007669"/>
    <property type="project" value="InterPro"/>
</dbReference>
<evidence type="ECO:0000313" key="1">
    <source>
        <dbReference type="EMBL" id="GAG49706.1"/>
    </source>
</evidence>
<sequence length="157" mass="18159">MQRKRFNIRELGIETKAKIFADLDVGSLVTHAVRKGEGELSRGGTLVIKTREDHPKYGPGRHTGRSPQDRFFMDHPEIHDNIDWQVQDAKSKKPINQPIEPKVALRLYKQITKYLSAQPVLYLQHRLVCADRMYGFPLHFVTESPTYALFANNVFRD</sequence>
<organism evidence="1">
    <name type="scientific">marine sediment metagenome</name>
    <dbReference type="NCBI Taxonomy" id="412755"/>
    <lineage>
        <taxon>unclassified sequences</taxon>
        <taxon>metagenomes</taxon>
        <taxon>ecological metagenomes</taxon>
    </lineage>
</organism>
<protein>
    <submittedName>
        <fullName evidence="1">Uncharacterized protein</fullName>
    </submittedName>
</protein>
<comment type="caution">
    <text evidence="1">The sequence shown here is derived from an EMBL/GenBank/DDBJ whole genome shotgun (WGS) entry which is preliminary data.</text>
</comment>
<dbReference type="Pfam" id="PF01293">
    <property type="entry name" value="PEPCK_ATP"/>
    <property type="match status" value="1"/>
</dbReference>
<proteinExistence type="predicted"/>
<gene>
    <name evidence="1" type="ORF">S01H1_82423</name>
</gene>